<evidence type="ECO:0000256" key="5">
    <source>
        <dbReference type="HAMAP-Rule" id="MF_00906"/>
    </source>
</evidence>
<organism evidence="9 10">
    <name type="scientific">Tatumella ptyseos ATCC 33301</name>
    <dbReference type="NCBI Taxonomy" id="1005995"/>
    <lineage>
        <taxon>Bacteria</taxon>
        <taxon>Pseudomonadati</taxon>
        <taxon>Pseudomonadota</taxon>
        <taxon>Gammaproteobacteria</taxon>
        <taxon>Enterobacterales</taxon>
        <taxon>Erwiniaceae</taxon>
        <taxon>Tatumella</taxon>
    </lineage>
</organism>
<dbReference type="RefSeq" id="WP_029991116.1">
    <property type="nucleotide sequence ID" value="NZ_ATMJ01000041.1"/>
</dbReference>
<feature type="domain" description="Cell-division protein ZapC C-terminal" evidence="7">
    <location>
        <begin position="90"/>
        <end position="169"/>
    </location>
</feature>
<dbReference type="Proteomes" id="UP000028602">
    <property type="component" value="Unassembled WGS sequence"/>
</dbReference>
<evidence type="ECO:0000256" key="4">
    <source>
        <dbReference type="ARBA" id="ARBA00023306"/>
    </source>
</evidence>
<gene>
    <name evidence="5" type="primary">zapC</name>
    <name evidence="9" type="ORF">GTPT_2708</name>
</gene>
<reference evidence="9 10" key="1">
    <citation type="submission" date="2014-05" db="EMBL/GenBank/DDBJ databases">
        <title>ATOL: Assembling a taxonomically balanced genome-scale reconstruction of the evolutionary history of the Enterobacteriaceae.</title>
        <authorList>
            <person name="Plunkett G.III."/>
            <person name="Neeno-Eckwall E.C."/>
            <person name="Glasner J.D."/>
            <person name="Perna N.T."/>
        </authorList>
    </citation>
    <scope>NUCLEOTIDE SEQUENCE [LARGE SCALE GENOMIC DNA]</scope>
    <source>
        <strain evidence="9 10">ATCC 33301</strain>
    </source>
</reference>
<comment type="subcellular location">
    <subcellularLocation>
        <location evidence="5 6">Cytoplasm</location>
    </subcellularLocation>
</comment>
<comment type="caution">
    <text evidence="9">The sequence shown here is derived from an EMBL/GenBank/DDBJ whole genome shotgun (WGS) entry which is preliminary data.</text>
</comment>
<evidence type="ECO:0000256" key="3">
    <source>
        <dbReference type="ARBA" id="ARBA00023210"/>
    </source>
</evidence>
<dbReference type="InterPro" id="IPR048373">
    <property type="entry name" value="ZapC_N"/>
</dbReference>
<sequence>MTLKPDDRWHWYYDEKQDRLMLDLTEGLHFRSRFSKKMLTPDAFESQQFCVDDAAGFFNFEERCRDADFSHQQRAELVLNALVAGRFLKPLMPKSWHFTACHAGCVPEAGQLVEALLSQTREPVRFLVVEAGSNATLCVLAQTSLVLAGKTLLLGEAIKIMNDRLRPYEPVGELCFDQVV</sequence>
<dbReference type="Pfam" id="PF21083">
    <property type="entry name" value="ZapC_N"/>
    <property type="match status" value="1"/>
</dbReference>
<dbReference type="AlphaFoldDB" id="A0A085JCB1"/>
<dbReference type="Pfam" id="PF07126">
    <property type="entry name" value="ZapC_C"/>
    <property type="match status" value="1"/>
</dbReference>
<keyword evidence="10" id="KW-1185">Reference proteome</keyword>
<dbReference type="GO" id="GO:0005737">
    <property type="term" value="C:cytoplasm"/>
    <property type="evidence" value="ECO:0007669"/>
    <property type="project" value="UniProtKB-SubCell"/>
</dbReference>
<evidence type="ECO:0000259" key="7">
    <source>
        <dbReference type="Pfam" id="PF07126"/>
    </source>
</evidence>
<dbReference type="GO" id="GO:0000917">
    <property type="term" value="P:division septum assembly"/>
    <property type="evidence" value="ECO:0007669"/>
    <property type="project" value="UniProtKB-KW"/>
</dbReference>
<dbReference type="GO" id="GO:0043093">
    <property type="term" value="P:FtsZ-dependent cytokinesis"/>
    <property type="evidence" value="ECO:0007669"/>
    <property type="project" value="UniProtKB-UniRule"/>
</dbReference>
<evidence type="ECO:0000313" key="9">
    <source>
        <dbReference type="EMBL" id="KFD18107.1"/>
    </source>
</evidence>
<feature type="domain" description="Cell-division protein ZapC N-terminal" evidence="8">
    <location>
        <begin position="3"/>
        <end position="89"/>
    </location>
</feature>
<keyword evidence="2 5" id="KW-0132">Cell division</keyword>
<keyword evidence="1 5" id="KW-0963">Cytoplasm</keyword>
<keyword evidence="3 5" id="KW-0717">Septation</keyword>
<evidence type="ECO:0000313" key="10">
    <source>
        <dbReference type="Proteomes" id="UP000028602"/>
    </source>
</evidence>
<keyword evidence="4 5" id="KW-0131">Cell cycle</keyword>
<dbReference type="HAMAP" id="MF_00906">
    <property type="entry name" value="ZapC"/>
    <property type="match status" value="1"/>
</dbReference>
<evidence type="ECO:0000256" key="1">
    <source>
        <dbReference type="ARBA" id="ARBA00022490"/>
    </source>
</evidence>
<dbReference type="eggNOG" id="ENOG502Z8AH">
    <property type="taxonomic scope" value="Bacteria"/>
</dbReference>
<evidence type="ECO:0000259" key="8">
    <source>
        <dbReference type="Pfam" id="PF21083"/>
    </source>
</evidence>
<dbReference type="EMBL" id="JMPR01000040">
    <property type="protein sequence ID" value="KFD18107.1"/>
    <property type="molecule type" value="Genomic_DNA"/>
</dbReference>
<dbReference type="InterPro" id="IPR048372">
    <property type="entry name" value="ZapC_C"/>
</dbReference>
<comment type="function">
    <text evidence="5 6">Contributes to the efficiency of the cell division process by stabilizing the polymeric form of the cell division protein FtsZ. Acts by promoting interactions between FtsZ protofilaments and suppressing the GTPase activity of FtsZ.</text>
</comment>
<comment type="subunit">
    <text evidence="5">Interacts directly with FtsZ.</text>
</comment>
<dbReference type="PIRSF" id="PIRSF010252">
    <property type="entry name" value="ZapC"/>
    <property type="match status" value="1"/>
</dbReference>
<accession>A0A085JCB1</accession>
<evidence type="ECO:0000256" key="2">
    <source>
        <dbReference type="ARBA" id="ARBA00022618"/>
    </source>
</evidence>
<proteinExistence type="inferred from homology"/>
<protein>
    <recommendedName>
        <fullName evidence="5 6">Cell division protein ZapC</fullName>
    </recommendedName>
</protein>
<name>A0A085JCB1_9GAMM</name>
<comment type="similarity">
    <text evidence="5 6">Belongs to the ZapC family.</text>
</comment>
<dbReference type="OrthoDB" id="5765005at2"/>
<dbReference type="InterPro" id="IPR009809">
    <property type="entry name" value="ZapC"/>
</dbReference>
<evidence type="ECO:0000256" key="6">
    <source>
        <dbReference type="PIRNR" id="PIRNR010252"/>
    </source>
</evidence>